<feature type="modified residue" description="4-aspartylphosphate" evidence="6">
    <location>
        <position position="876"/>
    </location>
</feature>
<feature type="region of interest" description="Disordered" evidence="8">
    <location>
        <begin position="1"/>
        <end position="26"/>
    </location>
</feature>
<dbReference type="Gene3D" id="1.10.10.60">
    <property type="entry name" value="Homeodomain-like"/>
    <property type="match status" value="1"/>
</dbReference>
<evidence type="ECO:0000259" key="12">
    <source>
        <dbReference type="PROSITE" id="PS50110"/>
    </source>
</evidence>
<dbReference type="CDD" id="cd00082">
    <property type="entry name" value="HisKA"/>
    <property type="match status" value="1"/>
</dbReference>
<dbReference type="InterPro" id="IPR009057">
    <property type="entry name" value="Homeodomain-like_sf"/>
</dbReference>
<keyword evidence="14" id="KW-1185">Reference proteome</keyword>
<keyword evidence="4" id="KW-0805">Transcription regulation</keyword>
<dbReference type="InterPro" id="IPR019734">
    <property type="entry name" value="TPR_rpt"/>
</dbReference>
<keyword evidence="7" id="KW-0175">Coiled coil</keyword>
<gene>
    <name evidence="13" type="ORF">I7X13_14975</name>
</gene>
<dbReference type="PROSITE" id="PS01124">
    <property type="entry name" value="HTH_ARAC_FAMILY_2"/>
    <property type="match status" value="1"/>
</dbReference>
<dbReference type="InterPro" id="IPR001789">
    <property type="entry name" value="Sig_transdc_resp-reg_receiver"/>
</dbReference>
<dbReference type="Gene3D" id="3.30.565.10">
    <property type="entry name" value="Histidine kinase-like ATPase, C-terminal domain"/>
    <property type="match status" value="1"/>
</dbReference>
<dbReference type="SUPFAM" id="SSF55874">
    <property type="entry name" value="ATPase domain of HSP90 chaperone/DNA topoisomerase II/histidine kinase"/>
    <property type="match status" value="1"/>
</dbReference>
<dbReference type="SMART" id="SM00448">
    <property type="entry name" value="REC"/>
    <property type="match status" value="1"/>
</dbReference>
<reference evidence="13 14" key="1">
    <citation type="submission" date="2020-12" db="EMBL/GenBank/DDBJ databases">
        <title>Hymenobacter sp.</title>
        <authorList>
            <person name="Kim M.K."/>
        </authorList>
    </citation>
    <scope>NUCLEOTIDE SEQUENCE [LARGE SCALE GENOMIC DNA]</scope>
    <source>
        <strain evidence="13 14">BT442</strain>
    </source>
</reference>
<dbReference type="Pfam" id="PF02518">
    <property type="entry name" value="HATPase_c"/>
    <property type="match status" value="1"/>
</dbReference>
<protein>
    <recommendedName>
        <fullName evidence="2">histidine kinase</fullName>
        <ecNumber evidence="2">2.7.13.3</ecNumber>
    </recommendedName>
</protein>
<dbReference type="Pfam" id="PF00072">
    <property type="entry name" value="Response_reg"/>
    <property type="match status" value="1"/>
</dbReference>
<feature type="region of interest" description="Disordered" evidence="8">
    <location>
        <begin position="111"/>
        <end position="133"/>
    </location>
</feature>
<evidence type="ECO:0000256" key="6">
    <source>
        <dbReference type="PROSITE-ProRule" id="PRU00169"/>
    </source>
</evidence>
<comment type="catalytic activity">
    <reaction evidence="1">
        <text>ATP + protein L-histidine = ADP + protein N-phospho-L-histidine.</text>
        <dbReference type="EC" id="2.7.13.3"/>
    </reaction>
</comment>
<dbReference type="Pfam" id="PF12833">
    <property type="entry name" value="HTH_18"/>
    <property type="match status" value="1"/>
</dbReference>
<dbReference type="InterPro" id="IPR003594">
    <property type="entry name" value="HATPase_dom"/>
</dbReference>
<dbReference type="Gene3D" id="1.10.287.130">
    <property type="match status" value="1"/>
</dbReference>
<evidence type="ECO:0000256" key="8">
    <source>
        <dbReference type="SAM" id="MobiDB-lite"/>
    </source>
</evidence>
<dbReference type="SUPFAM" id="SSF47384">
    <property type="entry name" value="Homodimeric domain of signal transducing histidine kinase"/>
    <property type="match status" value="1"/>
</dbReference>
<name>A0ABS0Q9M7_9BACT</name>
<dbReference type="Proteomes" id="UP000625631">
    <property type="component" value="Unassembled WGS sequence"/>
</dbReference>
<dbReference type="Pfam" id="PF13424">
    <property type="entry name" value="TPR_12"/>
    <property type="match status" value="1"/>
</dbReference>
<keyword evidence="9" id="KW-0812">Transmembrane</keyword>
<comment type="caution">
    <text evidence="13">The sequence shown here is derived from an EMBL/GenBank/DDBJ whole genome shotgun (WGS) entry which is preliminary data.</text>
</comment>
<dbReference type="CDD" id="cd00075">
    <property type="entry name" value="HATPase"/>
    <property type="match status" value="1"/>
</dbReference>
<dbReference type="InterPro" id="IPR005467">
    <property type="entry name" value="His_kinase_dom"/>
</dbReference>
<dbReference type="PANTHER" id="PTHR43547">
    <property type="entry name" value="TWO-COMPONENT HISTIDINE KINASE"/>
    <property type="match status" value="1"/>
</dbReference>
<feature type="domain" description="Histidine kinase" evidence="11">
    <location>
        <begin position="556"/>
        <end position="776"/>
    </location>
</feature>
<evidence type="ECO:0000256" key="9">
    <source>
        <dbReference type="SAM" id="Phobius"/>
    </source>
</evidence>
<keyword evidence="9" id="KW-0472">Membrane</keyword>
<dbReference type="SMART" id="SM00388">
    <property type="entry name" value="HisKA"/>
    <property type="match status" value="1"/>
</dbReference>
<dbReference type="SMART" id="SM00342">
    <property type="entry name" value="HTH_ARAC"/>
    <property type="match status" value="1"/>
</dbReference>
<dbReference type="RefSeq" id="WP_198076121.1">
    <property type="nucleotide sequence ID" value="NZ_JAEDAE010000007.1"/>
</dbReference>
<dbReference type="EC" id="2.7.13.3" evidence="2"/>
<evidence type="ECO:0000313" key="13">
    <source>
        <dbReference type="EMBL" id="MBH8559363.1"/>
    </source>
</evidence>
<keyword evidence="3 6" id="KW-0597">Phosphoprotein</keyword>
<sequence length="1095" mass="118825">MRPPSGGWAPPPRVTDPAHRPVARPQWPNDSLERLLAYVRLAHAIQDQHRPDSAAHYLGRAWRLAGARQRQQRPAAVVALANELAGQHYVKGNFDSTLYYYQQAAQQFRRVGPDSSLAPDPATTRPTNSRRPIPHSLDGILANAGSACRVLGRLPLALRYYERARNLYQRQGNLSGIGWTQCLIGEAYAAQGNYPQAEQAYEQALVTYRRYAQPAANRDPGGGALADVLLNYYLPLLLDGHSSRPPAYASALAAEATALVRAAPYNALLLTRLNLVPVQVALQAGQPAEAAPWLSRARTWLRRGASSDTAVAGWPARNQPYAEVKSLTLGLMAWQQQPTHPERARSLLAEAVALLTRYPRTAPQPKPRQTLARIALAMGEPAAAVVLLRPLLRVYQQSGSLLPLSQLTELLTQAYARVGRYDSAYAYSRRTQTLTDTLRQAQQFAALAASEARFRSREQASQIAHLTERERQQARSVRLAVAGAGLLALLALAILLALRITRRLNGRLAVQTVQLQAQAERLQEQAEHLQLQTEHLQAQTERLGEMDAAKNQFFANASHELRTPLTLVLAPLDTLLHAPAQKLPAAARAAVALAHRQAQRLHELVNRILDLTKLEAGQLAVQPVPTAVALLLRNLLASFEPLAAARGLSLHGPERLPAALHLLLDADKVAQILTNLLGNALNHTPVGGTVTLTAALPAPDGYYTLTVQDTGPGIAPAEQERVFERFYQGKQRQAQGGTGLGLALSRELATLLGGTLTLVSPPGQGAAFTLRFPATVLRVESEELRVERVNELDLRNKRAEIGPVSDDASISPTFNSSLLTLNSTKPRVLVVEDHPDLREYLNGLLAPTYEVLTATDGQDALELLTREAPVDLVITDAMMPRLSGTELLAQLKADPARAGLPVLMLTARADAAHRRAALTVGVDDYLTKPFVPAELLARVQVLLARHAVRRQFAAQPEAAIPAGLAPFTGTVPSTAAAESAAATEGTGANEQLAQWQAQVAAHLADENFGPAELAGLLAVSERTLYRRLGESAGLTPAAWLRELRLNQARQLLEAGDFRTVVAVAEAVGFASASYFSSLYTERFGRRPSDYRKSKK</sequence>
<dbReference type="EMBL" id="JAEDAE010000007">
    <property type="protein sequence ID" value="MBH8559363.1"/>
    <property type="molecule type" value="Genomic_DNA"/>
</dbReference>
<dbReference type="InterPro" id="IPR011990">
    <property type="entry name" value="TPR-like_helical_dom_sf"/>
</dbReference>
<dbReference type="InterPro" id="IPR004358">
    <property type="entry name" value="Sig_transdc_His_kin-like_C"/>
</dbReference>
<dbReference type="PROSITE" id="PS50110">
    <property type="entry name" value="RESPONSE_REGULATORY"/>
    <property type="match status" value="1"/>
</dbReference>
<feature type="compositionally biased region" description="Pro residues" evidence="8">
    <location>
        <begin position="1"/>
        <end position="14"/>
    </location>
</feature>
<dbReference type="SMART" id="SM00387">
    <property type="entry name" value="HATPase_c"/>
    <property type="match status" value="1"/>
</dbReference>
<dbReference type="SUPFAM" id="SSF52172">
    <property type="entry name" value="CheY-like"/>
    <property type="match status" value="1"/>
</dbReference>
<evidence type="ECO:0000256" key="7">
    <source>
        <dbReference type="SAM" id="Coils"/>
    </source>
</evidence>
<dbReference type="SUPFAM" id="SSF46689">
    <property type="entry name" value="Homeodomain-like"/>
    <property type="match status" value="1"/>
</dbReference>
<feature type="domain" description="Response regulatory" evidence="12">
    <location>
        <begin position="827"/>
        <end position="943"/>
    </location>
</feature>
<dbReference type="InterPro" id="IPR036097">
    <property type="entry name" value="HisK_dim/P_sf"/>
</dbReference>
<evidence type="ECO:0000256" key="2">
    <source>
        <dbReference type="ARBA" id="ARBA00012438"/>
    </source>
</evidence>
<evidence type="ECO:0000256" key="1">
    <source>
        <dbReference type="ARBA" id="ARBA00000085"/>
    </source>
</evidence>
<dbReference type="InterPro" id="IPR003661">
    <property type="entry name" value="HisK_dim/P_dom"/>
</dbReference>
<keyword evidence="5" id="KW-0804">Transcription</keyword>
<evidence type="ECO:0000259" key="10">
    <source>
        <dbReference type="PROSITE" id="PS01124"/>
    </source>
</evidence>
<feature type="coiled-coil region" evidence="7">
    <location>
        <begin position="505"/>
        <end position="539"/>
    </location>
</feature>
<dbReference type="InterPro" id="IPR011006">
    <property type="entry name" value="CheY-like_superfamily"/>
</dbReference>
<dbReference type="Gene3D" id="3.40.50.2300">
    <property type="match status" value="1"/>
</dbReference>
<dbReference type="Pfam" id="PF00512">
    <property type="entry name" value="HisKA"/>
    <property type="match status" value="1"/>
</dbReference>
<dbReference type="InterPro" id="IPR018060">
    <property type="entry name" value="HTH_AraC"/>
</dbReference>
<feature type="domain" description="HTH araC/xylS-type" evidence="10">
    <location>
        <begin position="993"/>
        <end position="1093"/>
    </location>
</feature>
<dbReference type="PROSITE" id="PS50109">
    <property type="entry name" value="HIS_KIN"/>
    <property type="match status" value="1"/>
</dbReference>
<keyword evidence="9" id="KW-1133">Transmembrane helix</keyword>
<dbReference type="PRINTS" id="PR00344">
    <property type="entry name" value="BCTRLSENSOR"/>
</dbReference>
<evidence type="ECO:0000256" key="5">
    <source>
        <dbReference type="ARBA" id="ARBA00023163"/>
    </source>
</evidence>
<accession>A0ABS0Q9M7</accession>
<dbReference type="Gene3D" id="1.25.40.10">
    <property type="entry name" value="Tetratricopeptide repeat domain"/>
    <property type="match status" value="1"/>
</dbReference>
<dbReference type="PANTHER" id="PTHR43547:SF2">
    <property type="entry name" value="HYBRID SIGNAL TRANSDUCTION HISTIDINE KINASE C"/>
    <property type="match status" value="1"/>
</dbReference>
<evidence type="ECO:0000259" key="11">
    <source>
        <dbReference type="PROSITE" id="PS50109"/>
    </source>
</evidence>
<organism evidence="13 14">
    <name type="scientific">Hymenobacter negativus</name>
    <dbReference type="NCBI Taxonomy" id="2795026"/>
    <lineage>
        <taxon>Bacteria</taxon>
        <taxon>Pseudomonadati</taxon>
        <taxon>Bacteroidota</taxon>
        <taxon>Cytophagia</taxon>
        <taxon>Cytophagales</taxon>
        <taxon>Hymenobacteraceae</taxon>
        <taxon>Hymenobacter</taxon>
    </lineage>
</organism>
<feature type="transmembrane region" description="Helical" evidence="9">
    <location>
        <begin position="479"/>
        <end position="498"/>
    </location>
</feature>
<evidence type="ECO:0000313" key="14">
    <source>
        <dbReference type="Proteomes" id="UP000625631"/>
    </source>
</evidence>
<dbReference type="InterPro" id="IPR036890">
    <property type="entry name" value="HATPase_C_sf"/>
</dbReference>
<evidence type="ECO:0000256" key="3">
    <source>
        <dbReference type="ARBA" id="ARBA00022553"/>
    </source>
</evidence>
<evidence type="ECO:0000256" key="4">
    <source>
        <dbReference type="ARBA" id="ARBA00023015"/>
    </source>
</evidence>
<dbReference type="SUPFAM" id="SSF48452">
    <property type="entry name" value="TPR-like"/>
    <property type="match status" value="1"/>
</dbReference>
<dbReference type="SMART" id="SM00028">
    <property type="entry name" value="TPR"/>
    <property type="match status" value="3"/>
</dbReference>
<proteinExistence type="predicted"/>